<dbReference type="STRING" id="1560234.SP90_10320"/>
<dbReference type="Proteomes" id="UP000091979">
    <property type="component" value="Unassembled WGS sequence"/>
</dbReference>
<evidence type="ECO:0000256" key="4">
    <source>
        <dbReference type="ARBA" id="ARBA00022475"/>
    </source>
</evidence>
<dbReference type="GO" id="GO:0009425">
    <property type="term" value="C:bacterial-type flagellum basal body"/>
    <property type="evidence" value="ECO:0007669"/>
    <property type="project" value="UniProtKB-SubCell"/>
</dbReference>
<keyword evidence="12" id="KW-1185">Reference proteome</keyword>
<feature type="transmembrane region" description="Helical" evidence="10">
    <location>
        <begin position="12"/>
        <end position="31"/>
    </location>
</feature>
<name>A0A1B7XBU9_9BACT</name>
<evidence type="ECO:0000256" key="2">
    <source>
        <dbReference type="ARBA" id="ARBA00009772"/>
    </source>
</evidence>
<evidence type="ECO:0000256" key="9">
    <source>
        <dbReference type="NCBIfam" id="TIGR01400"/>
    </source>
</evidence>
<dbReference type="Pfam" id="PF01311">
    <property type="entry name" value="Bac_export_1"/>
    <property type="match status" value="1"/>
</dbReference>
<feature type="transmembrane region" description="Helical" evidence="10">
    <location>
        <begin position="38"/>
        <end position="58"/>
    </location>
</feature>
<sequence length="263" mass="28300">MDIFNFDMAEFFSFLLTLMRLSLVVFLLPFFEGRTIPNMVKAAVCLMLTLAVFPALSLEASAFPAHPLEIAVVLLSEILLGVMLGLAVKFIFAGIRTGGQVIGFQMGFSMLTLANPSSGEQEGITSILLYQLSFTVFIVANGHLYLIKALTESFDLIPPGGLILSAKVGQHILALSLTMFVLAIKVAAPVMISLLLVELTLGLMGRAAPQMNLLMLGFPVKIAVGLVFIGMLFTLMGQRMEELIASLGPMFSTLIKAGSPLLQ</sequence>
<proteinExistence type="inferred from homology"/>
<comment type="similarity">
    <text evidence="2 10">Belongs to the FliR/MopE/SpaR family.</text>
</comment>
<dbReference type="GO" id="GO:0044780">
    <property type="term" value="P:bacterial-type flagellum assembly"/>
    <property type="evidence" value="ECO:0007669"/>
    <property type="project" value="UniProtKB-UniRule"/>
</dbReference>
<evidence type="ECO:0000256" key="7">
    <source>
        <dbReference type="ARBA" id="ARBA00023136"/>
    </source>
</evidence>
<protein>
    <recommendedName>
        <fullName evidence="3 9">Flagellar biosynthetic protein FliR</fullName>
    </recommendedName>
</protein>
<dbReference type="GO" id="GO:0005886">
    <property type="term" value="C:plasma membrane"/>
    <property type="evidence" value="ECO:0007669"/>
    <property type="project" value="UniProtKB-SubCell"/>
</dbReference>
<dbReference type="AlphaFoldDB" id="A0A1B7XBU9"/>
<dbReference type="NCBIfam" id="TIGR01400">
    <property type="entry name" value="fliR"/>
    <property type="match status" value="1"/>
</dbReference>
<evidence type="ECO:0000313" key="12">
    <source>
        <dbReference type="Proteomes" id="UP000091979"/>
    </source>
</evidence>
<keyword evidence="8 10" id="KW-0975">Bacterial flagellum</keyword>
<gene>
    <name evidence="11" type="ORF">SP90_10320</name>
</gene>
<feature type="transmembrane region" description="Helical" evidence="10">
    <location>
        <begin position="70"/>
        <end position="92"/>
    </location>
</feature>
<dbReference type="InterPro" id="IPR006303">
    <property type="entry name" value="FliR"/>
</dbReference>
<dbReference type="PANTHER" id="PTHR30065">
    <property type="entry name" value="FLAGELLAR BIOSYNTHETIC PROTEIN FLIR"/>
    <property type="match status" value="1"/>
</dbReference>
<dbReference type="EMBL" id="JXMS01000017">
    <property type="protein sequence ID" value="OBQ50156.1"/>
    <property type="molecule type" value="Genomic_DNA"/>
</dbReference>
<keyword evidence="7 10" id="KW-0472">Membrane</keyword>
<evidence type="ECO:0000313" key="11">
    <source>
        <dbReference type="EMBL" id="OBQ50156.1"/>
    </source>
</evidence>
<comment type="subcellular location">
    <subcellularLocation>
        <location evidence="10">Cell membrane</location>
        <topology evidence="10">Multi-pass membrane protein</topology>
    </subcellularLocation>
    <subcellularLocation>
        <location evidence="10">Bacterial flagellum basal body</location>
    </subcellularLocation>
</comment>
<reference evidence="11 12" key="1">
    <citation type="submission" date="2015-01" db="EMBL/GenBank/DDBJ databases">
        <title>Desulfovibrio sp. JC271 draft genome sequence.</title>
        <authorList>
            <person name="Shivani Y."/>
            <person name="Subhash Y."/>
            <person name="Sasikala C."/>
            <person name="Ramana C.V."/>
        </authorList>
    </citation>
    <scope>NUCLEOTIDE SEQUENCE [LARGE SCALE GENOMIC DNA]</scope>
    <source>
        <strain evidence="11 12">JC271</strain>
    </source>
</reference>
<comment type="caution">
    <text evidence="11">The sequence shown here is derived from an EMBL/GenBank/DDBJ whole genome shotgun (WGS) entry which is preliminary data.</text>
</comment>
<keyword evidence="4 10" id="KW-1003">Cell membrane</keyword>
<keyword evidence="11" id="KW-0966">Cell projection</keyword>
<organism evidence="11 12">
    <name type="scientific">Halodesulfovibrio spirochaetisodalis</name>
    <dbReference type="NCBI Taxonomy" id="1560234"/>
    <lineage>
        <taxon>Bacteria</taxon>
        <taxon>Pseudomonadati</taxon>
        <taxon>Thermodesulfobacteriota</taxon>
        <taxon>Desulfovibrionia</taxon>
        <taxon>Desulfovibrionales</taxon>
        <taxon>Desulfovibrionaceae</taxon>
        <taxon>Halodesulfovibrio</taxon>
    </lineage>
</organism>
<dbReference type="InterPro" id="IPR002010">
    <property type="entry name" value="T3SS_IM_R"/>
</dbReference>
<keyword evidence="5 10" id="KW-0812">Transmembrane</keyword>
<keyword evidence="11" id="KW-0282">Flagellum</keyword>
<dbReference type="OrthoDB" id="9797790at2"/>
<evidence type="ECO:0000256" key="1">
    <source>
        <dbReference type="ARBA" id="ARBA00002578"/>
    </source>
</evidence>
<keyword evidence="11" id="KW-0969">Cilium</keyword>
<feature type="transmembrane region" description="Helical" evidence="10">
    <location>
        <begin position="216"/>
        <end position="236"/>
    </location>
</feature>
<evidence type="ECO:0000256" key="6">
    <source>
        <dbReference type="ARBA" id="ARBA00022989"/>
    </source>
</evidence>
<dbReference type="PANTHER" id="PTHR30065:SF1">
    <property type="entry name" value="SURFACE PRESENTATION OF ANTIGENS PROTEIN SPAR"/>
    <property type="match status" value="1"/>
</dbReference>
<evidence type="ECO:0000256" key="5">
    <source>
        <dbReference type="ARBA" id="ARBA00022692"/>
    </source>
</evidence>
<evidence type="ECO:0000256" key="10">
    <source>
        <dbReference type="RuleBase" id="RU362071"/>
    </source>
</evidence>
<evidence type="ECO:0000256" key="8">
    <source>
        <dbReference type="ARBA" id="ARBA00023143"/>
    </source>
</evidence>
<dbReference type="PATRIC" id="fig|1560234.3.peg.912"/>
<evidence type="ECO:0000256" key="3">
    <source>
        <dbReference type="ARBA" id="ARBA00021717"/>
    </source>
</evidence>
<feature type="transmembrane region" description="Helical" evidence="10">
    <location>
        <begin position="172"/>
        <end position="196"/>
    </location>
</feature>
<dbReference type="GO" id="GO:0006605">
    <property type="term" value="P:protein targeting"/>
    <property type="evidence" value="ECO:0007669"/>
    <property type="project" value="UniProtKB-UniRule"/>
</dbReference>
<comment type="function">
    <text evidence="1 10">Role in flagellar biosynthesis.</text>
</comment>
<accession>A0A1B7XBU9</accession>
<dbReference type="PRINTS" id="PR00953">
    <property type="entry name" value="TYPE3IMRPROT"/>
</dbReference>
<keyword evidence="6 10" id="KW-1133">Transmembrane helix</keyword>